<protein>
    <recommendedName>
        <fullName evidence="6">GATA-type domain-containing protein</fullName>
    </recommendedName>
</protein>
<gene>
    <name evidence="7" type="ORF">BCR42DRAFT_390772</name>
</gene>
<keyword evidence="1" id="KW-0479">Metal-binding</keyword>
<dbReference type="GO" id="GO:0043565">
    <property type="term" value="F:sequence-specific DNA binding"/>
    <property type="evidence" value="ECO:0007669"/>
    <property type="project" value="InterPro"/>
</dbReference>
<dbReference type="InterPro" id="IPR051140">
    <property type="entry name" value="GATA_TF"/>
</dbReference>
<feature type="compositionally biased region" description="Low complexity" evidence="5">
    <location>
        <begin position="216"/>
        <end position="239"/>
    </location>
</feature>
<sequence length="505" mass="57603">MILISLKYQRREKKQKKSACDTIKITGHYFRHVDIKERIGKFAEDGIMIIGDTLQPKMGIGGGWITYRSLTFWWVARESIEPLQKESRARPFSSTLLYTYYRRQSLMTHSTSQSENERPVLPPISSMDGYLQNRNNSTAPQPQSPTPPWYNNNTTIDEPSDQPHQQQQHRTSLPSLSTPSSNTLNQHHHHHQYHPRQHSLPQISANIATNPMITNTPSSSSPLSSSSATSSSSSIPPALQLLPGTSSDTGFLQQDEKRRRSSTSQEQSITRIDNDVNEVIRHCHYLSDNMTQQKNQLLDQDYFCDSTKVRPWLDGMIGRANEVLNALLRLRKQQMTAEISRLHGTAGQSNSDEGDDYNPQDHDQENDLNSPRFNKTSGKLDGNYHTIRQKKRGRRSVFQGRCHSCNISETPEWRRGPDGARTLCNACGLHYAKLARKKAEQQKEQSKHSKRTTYDILVTDLSMQDYDSMRRPRRTHPQHSKPSSPIFDDNSDYPPHPPSSPSPIP</sequence>
<dbReference type="SMART" id="SM00401">
    <property type="entry name" value="ZnF_GATA"/>
    <property type="match status" value="1"/>
</dbReference>
<evidence type="ECO:0000256" key="1">
    <source>
        <dbReference type="ARBA" id="ARBA00022723"/>
    </source>
</evidence>
<keyword evidence="3" id="KW-0862">Zinc</keyword>
<dbReference type="CDD" id="cd00202">
    <property type="entry name" value="ZnF_GATA"/>
    <property type="match status" value="1"/>
</dbReference>
<feature type="compositionally biased region" description="Basic residues" evidence="5">
    <location>
        <begin position="186"/>
        <end position="197"/>
    </location>
</feature>
<feature type="region of interest" description="Disordered" evidence="5">
    <location>
        <begin position="438"/>
        <end position="505"/>
    </location>
</feature>
<evidence type="ECO:0000256" key="3">
    <source>
        <dbReference type="ARBA" id="ARBA00022833"/>
    </source>
</evidence>
<comment type="caution">
    <text evidence="7">The sequence shown here is derived from an EMBL/GenBank/DDBJ whole genome shotgun (WGS) entry which is preliminary data.</text>
</comment>
<dbReference type="Proteomes" id="UP000193560">
    <property type="component" value="Unassembled WGS sequence"/>
</dbReference>
<dbReference type="PROSITE" id="PS00344">
    <property type="entry name" value="GATA_ZN_FINGER_1"/>
    <property type="match status" value="1"/>
</dbReference>
<dbReference type="OrthoDB" id="2162994at2759"/>
<keyword evidence="2 4" id="KW-0863">Zinc-finger</keyword>
<feature type="region of interest" description="Disordered" evidence="5">
    <location>
        <begin position="210"/>
        <end position="273"/>
    </location>
</feature>
<feature type="compositionally biased region" description="Low complexity" evidence="5">
    <location>
        <begin position="171"/>
        <end position="185"/>
    </location>
</feature>
<feature type="compositionally biased region" description="Polar residues" evidence="5">
    <location>
        <begin position="149"/>
        <end position="170"/>
    </location>
</feature>
<dbReference type="Gene3D" id="3.30.50.10">
    <property type="entry name" value="Erythroid Transcription Factor GATA-1, subunit A"/>
    <property type="match status" value="1"/>
</dbReference>
<dbReference type="PANTHER" id="PTHR45658">
    <property type="entry name" value="GATA TRANSCRIPTION FACTOR"/>
    <property type="match status" value="1"/>
</dbReference>
<evidence type="ECO:0000256" key="4">
    <source>
        <dbReference type="PROSITE-ProRule" id="PRU00094"/>
    </source>
</evidence>
<dbReference type="AlphaFoldDB" id="A0A1X2ILI6"/>
<reference evidence="7 8" key="1">
    <citation type="submission" date="2016-07" db="EMBL/GenBank/DDBJ databases">
        <title>Pervasive Adenine N6-methylation of Active Genes in Fungi.</title>
        <authorList>
            <consortium name="DOE Joint Genome Institute"/>
            <person name="Mondo S.J."/>
            <person name="Dannebaum R.O."/>
            <person name="Kuo R.C."/>
            <person name="Labutti K."/>
            <person name="Haridas S."/>
            <person name="Kuo A."/>
            <person name="Salamov A."/>
            <person name="Ahrendt S.R."/>
            <person name="Lipzen A."/>
            <person name="Sullivan W."/>
            <person name="Andreopoulos W.B."/>
            <person name="Clum A."/>
            <person name="Lindquist E."/>
            <person name="Daum C."/>
            <person name="Ramamoorthy G.K."/>
            <person name="Gryganskyi A."/>
            <person name="Culley D."/>
            <person name="Magnuson J.K."/>
            <person name="James T.Y."/>
            <person name="O'Malley M.A."/>
            <person name="Stajich J.E."/>
            <person name="Spatafora J.W."/>
            <person name="Visel A."/>
            <person name="Grigoriev I.V."/>
        </authorList>
    </citation>
    <scope>NUCLEOTIDE SEQUENCE [LARGE SCALE GENOMIC DNA]</scope>
    <source>
        <strain evidence="7 8">NRRL 1336</strain>
    </source>
</reference>
<proteinExistence type="predicted"/>
<dbReference type="GO" id="GO:0006355">
    <property type="term" value="P:regulation of DNA-templated transcription"/>
    <property type="evidence" value="ECO:0007669"/>
    <property type="project" value="InterPro"/>
</dbReference>
<feature type="compositionally biased region" description="Basic and acidic residues" evidence="5">
    <location>
        <begin position="438"/>
        <end position="447"/>
    </location>
</feature>
<feature type="compositionally biased region" description="Polar residues" evidence="5">
    <location>
        <begin position="262"/>
        <end position="271"/>
    </location>
</feature>
<name>A0A1X2ILI6_9FUNG</name>
<evidence type="ECO:0000256" key="5">
    <source>
        <dbReference type="SAM" id="MobiDB-lite"/>
    </source>
</evidence>
<evidence type="ECO:0000256" key="2">
    <source>
        <dbReference type="ARBA" id="ARBA00022771"/>
    </source>
</evidence>
<keyword evidence="8" id="KW-1185">Reference proteome</keyword>
<evidence type="ECO:0000313" key="8">
    <source>
        <dbReference type="Proteomes" id="UP000193560"/>
    </source>
</evidence>
<dbReference type="EMBL" id="MCGE01000008">
    <property type="protein sequence ID" value="ORZ18662.1"/>
    <property type="molecule type" value="Genomic_DNA"/>
</dbReference>
<organism evidence="7 8">
    <name type="scientific">Absidia repens</name>
    <dbReference type="NCBI Taxonomy" id="90262"/>
    <lineage>
        <taxon>Eukaryota</taxon>
        <taxon>Fungi</taxon>
        <taxon>Fungi incertae sedis</taxon>
        <taxon>Mucoromycota</taxon>
        <taxon>Mucoromycotina</taxon>
        <taxon>Mucoromycetes</taxon>
        <taxon>Mucorales</taxon>
        <taxon>Cunninghamellaceae</taxon>
        <taxon>Absidia</taxon>
    </lineage>
</organism>
<feature type="compositionally biased region" description="Polar residues" evidence="5">
    <location>
        <begin position="367"/>
        <end position="377"/>
    </location>
</feature>
<feature type="compositionally biased region" description="Pro residues" evidence="5">
    <location>
        <begin position="494"/>
        <end position="505"/>
    </location>
</feature>
<dbReference type="PROSITE" id="PS50114">
    <property type="entry name" value="GATA_ZN_FINGER_2"/>
    <property type="match status" value="1"/>
</dbReference>
<dbReference type="SUPFAM" id="SSF57716">
    <property type="entry name" value="Glucocorticoid receptor-like (DNA-binding domain)"/>
    <property type="match status" value="1"/>
</dbReference>
<dbReference type="STRING" id="90262.A0A1X2ILI6"/>
<feature type="region of interest" description="Disordered" evidence="5">
    <location>
        <begin position="341"/>
        <end position="395"/>
    </location>
</feature>
<feature type="compositionally biased region" description="Polar residues" evidence="5">
    <location>
        <begin position="243"/>
        <end position="252"/>
    </location>
</feature>
<feature type="domain" description="GATA-type" evidence="6">
    <location>
        <begin position="401"/>
        <end position="451"/>
    </location>
</feature>
<dbReference type="GO" id="GO:0008270">
    <property type="term" value="F:zinc ion binding"/>
    <property type="evidence" value="ECO:0007669"/>
    <property type="project" value="UniProtKB-KW"/>
</dbReference>
<dbReference type="InterPro" id="IPR013088">
    <property type="entry name" value="Znf_NHR/GATA"/>
</dbReference>
<feature type="region of interest" description="Disordered" evidence="5">
    <location>
        <begin position="108"/>
        <end position="198"/>
    </location>
</feature>
<evidence type="ECO:0000313" key="7">
    <source>
        <dbReference type="EMBL" id="ORZ18662.1"/>
    </source>
</evidence>
<dbReference type="InterPro" id="IPR000679">
    <property type="entry name" value="Znf_GATA"/>
</dbReference>
<dbReference type="Pfam" id="PF00320">
    <property type="entry name" value="GATA"/>
    <property type="match status" value="1"/>
</dbReference>
<evidence type="ECO:0000259" key="6">
    <source>
        <dbReference type="PROSITE" id="PS50114"/>
    </source>
</evidence>
<accession>A0A1X2ILI6</accession>